<gene>
    <name evidence="1" type="ORF">KAOT1_10621</name>
</gene>
<comment type="caution">
    <text evidence="1">The sequence shown here is derived from an EMBL/GenBank/DDBJ whole genome shotgun (WGS) entry which is preliminary data.</text>
</comment>
<dbReference type="HOGENOM" id="CLU_3329061_0_0_10"/>
<organism evidence="1 2">
    <name type="scientific">Kordia algicida OT-1</name>
    <dbReference type="NCBI Taxonomy" id="391587"/>
    <lineage>
        <taxon>Bacteria</taxon>
        <taxon>Pseudomonadati</taxon>
        <taxon>Bacteroidota</taxon>
        <taxon>Flavobacteriia</taxon>
        <taxon>Flavobacteriales</taxon>
        <taxon>Flavobacteriaceae</taxon>
        <taxon>Kordia</taxon>
    </lineage>
</organism>
<name>A9E2B7_9FLAO</name>
<proteinExistence type="predicted"/>
<evidence type="ECO:0000313" key="2">
    <source>
        <dbReference type="Proteomes" id="UP000002945"/>
    </source>
</evidence>
<dbReference type="EMBL" id="ABIB01000008">
    <property type="protein sequence ID" value="EDP95370.1"/>
    <property type="molecule type" value="Genomic_DNA"/>
</dbReference>
<evidence type="ECO:0000313" key="1">
    <source>
        <dbReference type="EMBL" id="EDP95370.1"/>
    </source>
</evidence>
<keyword evidence="2" id="KW-1185">Reference proteome</keyword>
<accession>A9E2B7</accession>
<dbReference type="Proteomes" id="UP000002945">
    <property type="component" value="Unassembled WGS sequence"/>
</dbReference>
<dbReference type="AlphaFoldDB" id="A9E2B7"/>
<protein>
    <submittedName>
        <fullName evidence="1">Uncharacterized protein</fullName>
    </submittedName>
</protein>
<sequence length="38" mass="4280">MDAETGLALETRTIGVDFGAGYTYSWTTPKWNSNKQRL</sequence>
<reference evidence="1 2" key="1">
    <citation type="journal article" date="2011" name="J. Bacteriol.">
        <title>Genome sequence of the algicidal bacterium Kordia algicida OT-1.</title>
        <authorList>
            <person name="Lee H.S."/>
            <person name="Kang S.G."/>
            <person name="Kwon K.K."/>
            <person name="Lee J.H."/>
            <person name="Kim S.J."/>
        </authorList>
    </citation>
    <scope>NUCLEOTIDE SEQUENCE [LARGE SCALE GENOMIC DNA]</scope>
    <source>
        <strain evidence="1 2">OT-1</strain>
    </source>
</reference>